<dbReference type="PROSITE" id="PS51186">
    <property type="entry name" value="GNAT"/>
    <property type="match status" value="1"/>
</dbReference>
<dbReference type="Proteomes" id="UP001445076">
    <property type="component" value="Unassembled WGS sequence"/>
</dbReference>
<dbReference type="GO" id="GO:0016747">
    <property type="term" value="F:acyltransferase activity, transferring groups other than amino-acyl groups"/>
    <property type="evidence" value="ECO:0007669"/>
    <property type="project" value="InterPro"/>
</dbReference>
<dbReference type="CDD" id="cd04301">
    <property type="entry name" value="NAT_SF"/>
    <property type="match status" value="1"/>
</dbReference>
<dbReference type="Pfam" id="PF08445">
    <property type="entry name" value="FR47"/>
    <property type="match status" value="1"/>
</dbReference>
<comment type="caution">
    <text evidence="2">The sequence shown here is derived from an EMBL/GenBank/DDBJ whole genome shotgun (WGS) entry which is preliminary data.</text>
</comment>
<reference evidence="2 3" key="1">
    <citation type="journal article" date="2024" name="BMC Genomics">
        <title>Genome assembly of redclaw crayfish (Cherax quadricarinatus) provides insights into its immune adaptation and hypoxia tolerance.</title>
        <authorList>
            <person name="Liu Z."/>
            <person name="Zheng J."/>
            <person name="Li H."/>
            <person name="Fang K."/>
            <person name="Wang S."/>
            <person name="He J."/>
            <person name="Zhou D."/>
            <person name="Weng S."/>
            <person name="Chi M."/>
            <person name="Gu Z."/>
            <person name="He J."/>
            <person name="Li F."/>
            <person name="Wang M."/>
        </authorList>
    </citation>
    <scope>NUCLEOTIDE SEQUENCE [LARGE SCALE GENOMIC DNA]</scope>
    <source>
        <strain evidence="2">ZL_2023a</strain>
    </source>
</reference>
<feature type="domain" description="N-acetyltransferase" evidence="1">
    <location>
        <begin position="153"/>
        <end position="296"/>
    </location>
</feature>
<dbReference type="PANTHER" id="PTHR20958">
    <property type="entry name" value="GLYCINE N-ACYLTRANSFERASE-LIKE PROTEIN"/>
    <property type="match status" value="1"/>
</dbReference>
<dbReference type="AlphaFoldDB" id="A0AAW0XZ35"/>
<dbReference type="PANTHER" id="PTHR20958:SF6">
    <property type="entry name" value="GLYCINE N-ACYLTRANSFERASE-LIKE PROTEIN"/>
    <property type="match status" value="1"/>
</dbReference>
<protein>
    <recommendedName>
        <fullName evidence="1">N-acetyltransferase domain-containing protein</fullName>
    </recommendedName>
</protein>
<dbReference type="InterPro" id="IPR013653">
    <property type="entry name" value="GCN5-like_dom"/>
</dbReference>
<dbReference type="SUPFAM" id="SSF55729">
    <property type="entry name" value="Acyl-CoA N-acyltransferases (Nat)"/>
    <property type="match status" value="1"/>
</dbReference>
<dbReference type="InterPro" id="IPR000182">
    <property type="entry name" value="GNAT_dom"/>
</dbReference>
<dbReference type="EMBL" id="JARKIK010000009">
    <property type="protein sequence ID" value="KAK8749818.1"/>
    <property type="molecule type" value="Genomic_DNA"/>
</dbReference>
<keyword evidence="3" id="KW-1185">Reference proteome</keyword>
<organism evidence="2 3">
    <name type="scientific">Cherax quadricarinatus</name>
    <name type="common">Australian red claw crayfish</name>
    <dbReference type="NCBI Taxonomy" id="27406"/>
    <lineage>
        <taxon>Eukaryota</taxon>
        <taxon>Metazoa</taxon>
        <taxon>Ecdysozoa</taxon>
        <taxon>Arthropoda</taxon>
        <taxon>Crustacea</taxon>
        <taxon>Multicrustacea</taxon>
        <taxon>Malacostraca</taxon>
        <taxon>Eumalacostraca</taxon>
        <taxon>Eucarida</taxon>
        <taxon>Decapoda</taxon>
        <taxon>Pleocyemata</taxon>
        <taxon>Astacidea</taxon>
        <taxon>Parastacoidea</taxon>
        <taxon>Parastacidae</taxon>
        <taxon>Cherax</taxon>
    </lineage>
</organism>
<dbReference type="InterPro" id="IPR016181">
    <property type="entry name" value="Acyl_CoA_acyltransferase"/>
</dbReference>
<sequence>MASLQKATPEELPALLERLTTKLPHSFTVHGVVSGQLSHGLDRWKIIVSPAPSTLVIVTRSSLSLQSVSLYWDVDEDQETLTKMLASTTLINWTQRIVLFACTPYVIRKMDEMIRTGVLGGGKLIPDPVIDAHVYTITQAILPSASPRLPEGLRIGPVEPHHAHVLFKHWEYNQLENIEEYTEMVKALPGYAVYPCPSPHTTESTEDSALEDTEQPIAWAQFSPHNTIQNTFTLEKYRRMGLGKAVTLALVTHLLREGTSASLIIVDKNEPSIRFHEGLGFVRETPVMFLVCSVLG</sequence>
<dbReference type="Gene3D" id="3.40.630.30">
    <property type="match status" value="1"/>
</dbReference>
<proteinExistence type="predicted"/>
<name>A0AAW0XZ35_CHEQU</name>
<accession>A0AAW0XZ35</accession>
<evidence type="ECO:0000313" key="2">
    <source>
        <dbReference type="EMBL" id="KAK8749818.1"/>
    </source>
</evidence>
<feature type="non-terminal residue" evidence="2">
    <location>
        <position position="296"/>
    </location>
</feature>
<dbReference type="InterPro" id="IPR053225">
    <property type="entry name" value="Acyl-CoA_N-acyltransferase"/>
</dbReference>
<evidence type="ECO:0000313" key="3">
    <source>
        <dbReference type="Proteomes" id="UP001445076"/>
    </source>
</evidence>
<evidence type="ECO:0000259" key="1">
    <source>
        <dbReference type="PROSITE" id="PS51186"/>
    </source>
</evidence>
<gene>
    <name evidence="2" type="ORF">OTU49_015566</name>
</gene>